<sequence>MKRIRKRIVTAGALFLAALFLLVGRLVQIQLISTESFSKHNINLIDESVRQRTHSFMINEGRGLLLDRKGEMISAELKPAIILFPFIQDQKGTIDEVANILGKSTEEIKNALKDHEEPFVIADDEDQITQEAMEEINGLQRPGVYAQYISRTKHSPFAGALLGVTGQAPEIIKKKYPDKLEKGTITINTKIGKTGLQQAFDPFLISEGETKLIYHVDRSGSPLFGLDVKYLSPSNPFYPVSVKTTMDSTLQGIMEKAIKVSHIKKGGAVLIDIEKNELLGMVSVPYTSGLMKNQMLSQHAPGSVFKIVTAASAIEHQDLANRGTFDCNLGIDGKEAKHALGTLNFSESFAQSCNRTFGLLANEMMKEDPNMIDEYAAKLGLAGTTGWRGQVYHYPDFAQFPEEETGNIWGASSDKKVPLAVSQTAIGQKNVQVTPLAVANMVAAIARGGAVREVKAATEIEYKNGTTFLSFSDHKKENKIEPYTAKKLQMLMRDVVTNPKGTGRALNGLPYKIAGKSGTAEKGDSKTSNKWFAGYFPADQPKYAMVVVDLDYKGGANPVLSAYSDIVKQIYENDKKNK</sequence>
<dbReference type="GO" id="GO:0009002">
    <property type="term" value="F:serine-type D-Ala-D-Ala carboxypeptidase activity"/>
    <property type="evidence" value="ECO:0007669"/>
    <property type="project" value="UniProtKB-EC"/>
</dbReference>
<dbReference type="STRING" id="459525.SAMN04488137_2289"/>
<keyword evidence="3" id="KW-0472">Membrane</keyword>
<organism evidence="6 7">
    <name type="scientific">Fictibacillus solisalsi</name>
    <dbReference type="NCBI Taxonomy" id="459525"/>
    <lineage>
        <taxon>Bacteria</taxon>
        <taxon>Bacillati</taxon>
        <taxon>Bacillota</taxon>
        <taxon>Bacilli</taxon>
        <taxon>Bacillales</taxon>
        <taxon>Fictibacillaceae</taxon>
        <taxon>Fictibacillus</taxon>
    </lineage>
</organism>
<feature type="domain" description="Penicillin-binding protein dimerisation" evidence="5">
    <location>
        <begin position="61"/>
        <end position="221"/>
    </location>
</feature>
<reference evidence="7" key="1">
    <citation type="submission" date="2016-10" db="EMBL/GenBank/DDBJ databases">
        <authorList>
            <person name="Varghese N."/>
            <person name="Submissions S."/>
        </authorList>
    </citation>
    <scope>NUCLEOTIDE SEQUENCE [LARGE SCALE GENOMIC DNA]</scope>
    <source>
        <strain evidence="7">CGMCC 1.6854</strain>
    </source>
</reference>
<dbReference type="InterPro" id="IPR001460">
    <property type="entry name" value="PCN-bd_Tpept"/>
</dbReference>
<accession>A0A1G9WNU8</accession>
<evidence type="ECO:0000259" key="4">
    <source>
        <dbReference type="Pfam" id="PF00905"/>
    </source>
</evidence>
<dbReference type="InterPro" id="IPR050515">
    <property type="entry name" value="Beta-lactam/transpept"/>
</dbReference>
<keyword evidence="6" id="KW-0132">Cell division</keyword>
<evidence type="ECO:0000256" key="3">
    <source>
        <dbReference type="ARBA" id="ARBA00023136"/>
    </source>
</evidence>
<dbReference type="Proteomes" id="UP000199544">
    <property type="component" value="Unassembled WGS sequence"/>
</dbReference>
<evidence type="ECO:0000259" key="5">
    <source>
        <dbReference type="Pfam" id="PF03717"/>
    </source>
</evidence>
<dbReference type="SUPFAM" id="SSF56601">
    <property type="entry name" value="beta-lactamase/transpeptidase-like"/>
    <property type="match status" value="1"/>
</dbReference>
<dbReference type="GO" id="GO:0051301">
    <property type="term" value="P:cell division"/>
    <property type="evidence" value="ECO:0007669"/>
    <property type="project" value="UniProtKB-KW"/>
</dbReference>
<gene>
    <name evidence="6" type="ORF">SAMN04488137_2289</name>
</gene>
<keyword evidence="6" id="KW-0131">Cell cycle</keyword>
<comment type="subcellular location">
    <subcellularLocation>
        <location evidence="1">Membrane</location>
    </subcellularLocation>
</comment>
<dbReference type="AlphaFoldDB" id="A0A1G9WNU8"/>
<dbReference type="PANTHER" id="PTHR30627:SF24">
    <property type="entry name" value="PENICILLIN-BINDING PROTEIN 4B"/>
    <property type="match status" value="1"/>
</dbReference>
<dbReference type="Gene3D" id="3.40.710.10">
    <property type="entry name" value="DD-peptidase/beta-lactamase superfamily"/>
    <property type="match status" value="1"/>
</dbReference>
<dbReference type="RefSeq" id="WP_090234635.1">
    <property type="nucleotide sequence ID" value="NZ_FNHW01000001.1"/>
</dbReference>
<dbReference type="GO" id="GO:0005886">
    <property type="term" value="C:plasma membrane"/>
    <property type="evidence" value="ECO:0007669"/>
    <property type="project" value="TreeGrafter"/>
</dbReference>
<dbReference type="SUPFAM" id="SSF56519">
    <property type="entry name" value="Penicillin binding protein dimerisation domain"/>
    <property type="match status" value="1"/>
</dbReference>
<dbReference type="EMBL" id="FNHW01000001">
    <property type="protein sequence ID" value="SDM86129.1"/>
    <property type="molecule type" value="Genomic_DNA"/>
</dbReference>
<evidence type="ECO:0000256" key="1">
    <source>
        <dbReference type="ARBA" id="ARBA00004370"/>
    </source>
</evidence>
<comment type="similarity">
    <text evidence="2">Belongs to the transpeptidase family.</text>
</comment>
<dbReference type="PANTHER" id="PTHR30627">
    <property type="entry name" value="PEPTIDOGLYCAN D,D-TRANSPEPTIDASE"/>
    <property type="match status" value="1"/>
</dbReference>
<proteinExistence type="inferred from homology"/>
<evidence type="ECO:0000256" key="2">
    <source>
        <dbReference type="ARBA" id="ARBA00007171"/>
    </source>
</evidence>
<dbReference type="Pfam" id="PF03717">
    <property type="entry name" value="PBP_dimer"/>
    <property type="match status" value="1"/>
</dbReference>
<dbReference type="UniPathway" id="UPA00219"/>
<name>A0A1G9WNU8_9BACL</name>
<feature type="domain" description="Penicillin-binding protein transpeptidase" evidence="4">
    <location>
        <begin position="266"/>
        <end position="553"/>
    </location>
</feature>
<dbReference type="GO" id="GO:0009252">
    <property type="term" value="P:peptidoglycan biosynthetic process"/>
    <property type="evidence" value="ECO:0007669"/>
    <property type="project" value="UniProtKB-UniPathway"/>
</dbReference>
<dbReference type="Pfam" id="PF00905">
    <property type="entry name" value="Transpeptidase"/>
    <property type="match status" value="1"/>
</dbReference>
<dbReference type="GO" id="GO:0008658">
    <property type="term" value="F:penicillin binding"/>
    <property type="evidence" value="ECO:0007669"/>
    <property type="project" value="InterPro"/>
</dbReference>
<dbReference type="InterPro" id="IPR005311">
    <property type="entry name" value="PBP_dimer"/>
</dbReference>
<dbReference type="InterPro" id="IPR036138">
    <property type="entry name" value="PBP_dimer_sf"/>
</dbReference>
<keyword evidence="7" id="KW-1185">Reference proteome</keyword>
<dbReference type="OrthoDB" id="2985542at2"/>
<protein>
    <submittedName>
        <fullName evidence="6">Cell division protein FtsI/penicillin-binding protein 2</fullName>
    </submittedName>
</protein>
<evidence type="ECO:0000313" key="6">
    <source>
        <dbReference type="EMBL" id="SDM86129.1"/>
    </source>
</evidence>
<evidence type="ECO:0000313" key="7">
    <source>
        <dbReference type="Proteomes" id="UP000199544"/>
    </source>
</evidence>
<dbReference type="InterPro" id="IPR012338">
    <property type="entry name" value="Beta-lactam/transpept-like"/>
</dbReference>
<dbReference type="GO" id="GO:0071972">
    <property type="term" value="F:peptidoglycan L,D-transpeptidase activity"/>
    <property type="evidence" value="ECO:0007669"/>
    <property type="project" value="TreeGrafter"/>
</dbReference>
<dbReference type="Gene3D" id="3.90.1310.10">
    <property type="entry name" value="Penicillin-binding protein 2a (Domain 2)"/>
    <property type="match status" value="1"/>
</dbReference>
<dbReference type="GO" id="GO:0071555">
    <property type="term" value="P:cell wall organization"/>
    <property type="evidence" value="ECO:0007669"/>
    <property type="project" value="TreeGrafter"/>
</dbReference>